<dbReference type="GO" id="GO:0004519">
    <property type="term" value="F:endonuclease activity"/>
    <property type="evidence" value="ECO:0007669"/>
    <property type="project" value="UniProtKB-KW"/>
</dbReference>
<dbReference type="InterPro" id="IPR055910">
    <property type="entry name" value="DUF7487"/>
</dbReference>
<dbReference type="RefSeq" id="WP_137053465.1">
    <property type="nucleotide sequence ID" value="NZ_SZOM01000272.1"/>
</dbReference>
<accession>A0A4V5SGL3</accession>
<organism evidence="2 3">
    <name type="scientific">Bacillus wiedmannii</name>
    <dbReference type="NCBI Taxonomy" id="1890302"/>
    <lineage>
        <taxon>Bacteria</taxon>
        <taxon>Bacillati</taxon>
        <taxon>Bacillota</taxon>
        <taxon>Bacilli</taxon>
        <taxon>Bacillales</taxon>
        <taxon>Bacillaceae</taxon>
        <taxon>Bacillus</taxon>
        <taxon>Bacillus cereus group</taxon>
    </lineage>
</organism>
<evidence type="ECO:0000259" key="1">
    <source>
        <dbReference type="Pfam" id="PF24308"/>
    </source>
</evidence>
<keyword evidence="2" id="KW-0378">Hydrolase</keyword>
<evidence type="ECO:0000313" key="2">
    <source>
        <dbReference type="EMBL" id="TKH10741.1"/>
    </source>
</evidence>
<proteinExistence type="predicted"/>
<dbReference type="Gene3D" id="1.10.30.50">
    <property type="match status" value="1"/>
</dbReference>
<gene>
    <name evidence="2" type="ORF">FC694_25340</name>
</gene>
<dbReference type="EMBL" id="SZOM01000272">
    <property type="protein sequence ID" value="TKH10741.1"/>
    <property type="molecule type" value="Genomic_DNA"/>
</dbReference>
<dbReference type="AlphaFoldDB" id="A0A4V5SGL3"/>
<sequence>MIILEMVKVKWNARNKKRYEELGYRFTRIGEEFDVKVEHLSIGSIAIVNVRCDYCENKYSIMYQTWVNIQKKAVSKKDCCSNPPCIDKKIMESNRIKYGVNHHIRADSVQKKISETLIRKYGVKNVFQLETVKEKSRETSMEKYGSEWYTQTEEHKKRVKKTSLKKYGYENHMQHPKYREMFKGKNSPVWKGGVTYHRIERATGEYKNWRKAVFGRDKYRCQCCRAKQGEVDFQVELHAHHIINWKVCQELRYNVYNGITFCHDCHMKFHSMYGKKENNVEQVNEFIANLGKKICRTSE</sequence>
<protein>
    <submittedName>
        <fullName evidence="2">HNH endonuclease</fullName>
    </submittedName>
</protein>
<evidence type="ECO:0000313" key="3">
    <source>
        <dbReference type="Proteomes" id="UP000306037"/>
    </source>
</evidence>
<dbReference type="Proteomes" id="UP000306037">
    <property type="component" value="Unassembled WGS sequence"/>
</dbReference>
<dbReference type="Pfam" id="PF24308">
    <property type="entry name" value="DUF7487"/>
    <property type="match status" value="1"/>
</dbReference>
<name>A0A4V5SGL3_9BACI</name>
<keyword evidence="2" id="KW-0540">Nuclease</keyword>
<keyword evidence="2" id="KW-0255">Endonuclease</keyword>
<feature type="domain" description="DUF7487" evidence="1">
    <location>
        <begin position="89"/>
        <end position="196"/>
    </location>
</feature>
<reference evidence="2 3" key="1">
    <citation type="journal article" date="2019" name="Environ. Microbiol.">
        <title>An active ?-lactamase is a part of an orchestrated cell wall stress resistance network of Bacillus subtilis and related rhizosphere species.</title>
        <authorList>
            <person name="Bucher T."/>
            <person name="Keren-Paz A."/>
            <person name="Hausser J."/>
            <person name="Olender T."/>
            <person name="Cytryn E."/>
            <person name="Kolodkin-Gal I."/>
        </authorList>
    </citation>
    <scope>NUCLEOTIDE SEQUENCE [LARGE SCALE GENOMIC DNA]</scope>
    <source>
        <strain evidence="2 3">I71</strain>
    </source>
</reference>
<comment type="caution">
    <text evidence="2">The sequence shown here is derived from an EMBL/GenBank/DDBJ whole genome shotgun (WGS) entry which is preliminary data.</text>
</comment>